<gene>
    <name evidence="2" type="ORF">CGZ93_06825</name>
</gene>
<dbReference type="EMBL" id="NMVQ01000009">
    <property type="protein sequence ID" value="OYO22759.1"/>
    <property type="molecule type" value="Genomic_DNA"/>
</dbReference>
<keyword evidence="3" id="KW-1185">Reference proteome</keyword>
<accession>A0A255H597</accession>
<proteinExistence type="predicted"/>
<sequence>MASDAIGSDVAAEVRALYCGDLDHFVAGRAEIAKSTAATGDRAAAAAIRKLRKPSRGAWLLNVLAADFSESVQRVRELGQDLAQAHRAADATALRDLTATRREVLDEATRNAARAAAGRGWQPTQAALTEANETLQAALADPELGERIAAGAMVATVRAAGFGPVDLFAPLAQVIPLRPVRTPAPAAGRDPAHDPESAEPGEERSRQIRRLERQLDGLHLRLNDARSAHEQAERDRVRADQELADLGQRAAESSARVAELRRELATAEAELSGLTDQRPHLEQRSREAGERADLTAIELADREHEAAQLLARLDELGG</sequence>
<organism evidence="2 3">
    <name type="scientific">Enemella dayhoffiae</name>
    <dbReference type="NCBI Taxonomy" id="2016507"/>
    <lineage>
        <taxon>Bacteria</taxon>
        <taxon>Bacillati</taxon>
        <taxon>Actinomycetota</taxon>
        <taxon>Actinomycetes</taxon>
        <taxon>Propionibacteriales</taxon>
        <taxon>Propionibacteriaceae</taxon>
        <taxon>Enemella</taxon>
    </lineage>
</organism>
<dbReference type="Proteomes" id="UP000216311">
    <property type="component" value="Unassembled WGS sequence"/>
</dbReference>
<evidence type="ECO:0000313" key="3">
    <source>
        <dbReference type="Proteomes" id="UP000216311"/>
    </source>
</evidence>
<evidence type="ECO:0000256" key="1">
    <source>
        <dbReference type="SAM" id="MobiDB-lite"/>
    </source>
</evidence>
<protein>
    <submittedName>
        <fullName evidence="2">Uncharacterized protein</fullName>
    </submittedName>
</protein>
<evidence type="ECO:0000313" key="2">
    <source>
        <dbReference type="EMBL" id="OYO22759.1"/>
    </source>
</evidence>
<name>A0A255H597_9ACTN</name>
<feature type="region of interest" description="Disordered" evidence="1">
    <location>
        <begin position="269"/>
        <end position="294"/>
    </location>
</feature>
<feature type="compositionally biased region" description="Basic and acidic residues" evidence="1">
    <location>
        <begin position="190"/>
        <end position="206"/>
    </location>
</feature>
<feature type="region of interest" description="Disordered" evidence="1">
    <location>
        <begin position="182"/>
        <end position="206"/>
    </location>
</feature>
<comment type="caution">
    <text evidence="2">The sequence shown here is derived from an EMBL/GenBank/DDBJ whole genome shotgun (WGS) entry which is preliminary data.</text>
</comment>
<feature type="compositionally biased region" description="Basic and acidic residues" evidence="1">
    <location>
        <begin position="277"/>
        <end position="294"/>
    </location>
</feature>
<dbReference type="AlphaFoldDB" id="A0A255H597"/>
<reference evidence="2 3" key="1">
    <citation type="submission" date="2017-07" db="EMBL/GenBank/DDBJ databases">
        <title>Draft whole genome sequences of clinical Proprionibacteriaceae strains.</title>
        <authorList>
            <person name="Bernier A.-M."/>
            <person name="Bernard K."/>
            <person name="Domingo M.-C."/>
        </authorList>
    </citation>
    <scope>NUCLEOTIDE SEQUENCE [LARGE SCALE GENOMIC DNA]</scope>
    <source>
        <strain evidence="2 3">NML 130396</strain>
    </source>
</reference>